<reference evidence="2 3" key="1">
    <citation type="submission" date="2012-12" db="EMBL/GenBank/DDBJ databases">
        <authorList>
            <person name="Sencilo A."/>
            <person name="Jacobs-Sera D."/>
            <person name="Russell D.A."/>
            <person name="Ko C."/>
            <person name="Atanasova N."/>
            <person name="Osterlund E."/>
            <person name="Oksanen H.M."/>
            <person name="Bamford D.H."/>
            <person name="Hatfull G.F."/>
            <person name="Roine E."/>
            <person name="Hendrix R.W."/>
        </authorList>
    </citation>
    <scope>NUCLEOTIDE SEQUENCE [LARGE SCALE GENOMIC DNA]</scope>
</reference>
<proteinExistence type="predicted"/>
<name>R4TAL8_9CAUD</name>
<evidence type="ECO:0000313" key="2">
    <source>
        <dbReference type="EMBL" id="AGM11985.1"/>
    </source>
</evidence>
<dbReference type="EMBL" id="KC292029">
    <property type="protein sequence ID" value="AGM11985.1"/>
    <property type="molecule type" value="Genomic_DNA"/>
</dbReference>
<gene>
    <name evidence="2" type="primary">127</name>
    <name evidence="2" type="ORF">DNAM5_127</name>
</gene>
<protein>
    <submittedName>
        <fullName evidence="2">Uncharacterized protein</fullName>
    </submittedName>
</protein>
<organism evidence="2 3">
    <name type="scientific">Haloarcula californiae tailed virus 1</name>
    <dbReference type="NCBI Taxonomy" id="1273746"/>
    <lineage>
        <taxon>Viruses</taxon>
        <taxon>Duplodnaviria</taxon>
        <taxon>Heunggongvirae</taxon>
        <taxon>Uroviricota</taxon>
        <taxon>Caudoviricetes</taxon>
        <taxon>Thumleimavirales</taxon>
        <taxon>Druskaviridae</taxon>
        <taxon>Hacavirus</taxon>
        <taxon>Hacavirus italiense</taxon>
        <taxon>Hacavirus HCTV1</taxon>
    </lineage>
</organism>
<accession>R4TAL8</accession>
<dbReference type="KEGG" id="vg:16193516"/>
<dbReference type="RefSeq" id="YP_008059688.1">
    <property type="nucleotide sequence ID" value="NC_021330.1"/>
</dbReference>
<feature type="region of interest" description="Disordered" evidence="1">
    <location>
        <begin position="580"/>
        <end position="607"/>
    </location>
</feature>
<dbReference type="GeneID" id="16193516"/>
<evidence type="ECO:0000313" key="3">
    <source>
        <dbReference type="Proteomes" id="UP000202086"/>
    </source>
</evidence>
<keyword evidence="3" id="KW-1185">Reference proteome</keyword>
<dbReference type="Proteomes" id="UP000202086">
    <property type="component" value="Segment"/>
</dbReference>
<sequence>MPELQIRVERPNGTQDVFDGTRSAEKYELDKIDTASAYCLRSDINQVSLNEDEDEVYITEGGSDLFGGILRDVKRGGSEVELIVESFERLALDSQPTSGDDNYDAVSDRTIVRDAVDDMANLSRGTIQVVKSNVTLLFSHVSQAKKVRTVTDVSGAEVRYNADKTVDYLPSLGSNKTNITLSPSSQNVVGGFKPKRVGGSERVTHLRMLGEGEGEAQIQAEIVADSYSPGDRQRWDTYINKDISDEDTLREQGQTLLEELQNPYIEIKATVKSVDVELGDRFQVLYPEEEIDTDLRVVEQTRRVTPDGILHDVVLSNRANSRETEAEKEVRDVDRYNTSFEGSPVTYSTNGGRQPVSPNHDYEFSVYYPEEVTHEHRMKLQVKGLAYRAFSRGAAEGGGEHSHEVEIDVPSHTHDLNVSDHTHDIPIQVTTPSDAPDANNAAPLDIATSRGGTGTFTRQLDYPAVNGDGTTGLIFLNVSYSDTNVNDSFGVLQTTIENQDTGTTIYEDSVSISFDPGENLQLVLTETGADLNGDTLQFSFDVRSSGDSGSFRFSYGAVLIGDHQHQLDAITTSEADGGFIETTEGGGGVLESRTTTTESGDHDHDPLPGIIEQFTFEDANGNEFVDRLYPENVDVEINGQQLGLSMGDGENEFEQTVDISGRLQEGGFNTIRLTSDSIGHLQAHLDLDVYRQIRGSG</sequence>
<evidence type="ECO:0000256" key="1">
    <source>
        <dbReference type="SAM" id="MobiDB-lite"/>
    </source>
</evidence>